<dbReference type="HAMAP" id="MF_00378">
    <property type="entry name" value="Exonuc_7_L"/>
    <property type="match status" value="1"/>
</dbReference>
<comment type="similarity">
    <text evidence="5 6">Belongs to the XseA family.</text>
</comment>
<dbReference type="GO" id="GO:0006308">
    <property type="term" value="P:DNA catabolic process"/>
    <property type="evidence" value="ECO:0007669"/>
    <property type="project" value="UniProtKB-UniRule"/>
</dbReference>
<keyword evidence="2 5" id="KW-0540">Nuclease</keyword>
<accession>A0A7V4WWL6</accession>
<dbReference type="Pfam" id="PF02601">
    <property type="entry name" value="Exonuc_VII_L"/>
    <property type="match status" value="1"/>
</dbReference>
<dbReference type="EMBL" id="DRQG01000126">
    <property type="protein sequence ID" value="HGY56717.1"/>
    <property type="molecule type" value="Genomic_DNA"/>
</dbReference>
<dbReference type="InterPro" id="IPR003753">
    <property type="entry name" value="Exonuc_VII_L"/>
</dbReference>
<comment type="subunit">
    <text evidence="5">Heterooligomer composed of large and small subunits.</text>
</comment>
<comment type="caution">
    <text evidence="9">The sequence shown here is derived from an EMBL/GenBank/DDBJ whole genome shotgun (WGS) entry which is preliminary data.</text>
</comment>
<organism evidence="9">
    <name type="scientific">Caldithrix abyssi</name>
    <dbReference type="NCBI Taxonomy" id="187145"/>
    <lineage>
        <taxon>Bacteria</taxon>
        <taxon>Pseudomonadati</taxon>
        <taxon>Calditrichota</taxon>
        <taxon>Calditrichia</taxon>
        <taxon>Calditrichales</taxon>
        <taxon>Calditrichaceae</taxon>
        <taxon>Caldithrix</taxon>
    </lineage>
</organism>
<dbReference type="Proteomes" id="UP000885779">
    <property type="component" value="Unassembled WGS sequence"/>
</dbReference>
<evidence type="ECO:0000256" key="5">
    <source>
        <dbReference type="HAMAP-Rule" id="MF_00378"/>
    </source>
</evidence>
<comment type="subcellular location">
    <subcellularLocation>
        <location evidence="5 6">Cytoplasm</location>
    </subcellularLocation>
</comment>
<evidence type="ECO:0000313" key="9">
    <source>
        <dbReference type="EMBL" id="HGY56717.1"/>
    </source>
</evidence>
<keyword evidence="3 5" id="KW-0378">Hydrolase</keyword>
<proteinExistence type="inferred from homology"/>
<feature type="domain" description="OB-fold nucleic acid binding" evidence="8">
    <location>
        <begin position="7"/>
        <end position="99"/>
    </location>
</feature>
<evidence type="ECO:0000256" key="3">
    <source>
        <dbReference type="ARBA" id="ARBA00022801"/>
    </source>
</evidence>
<feature type="domain" description="Exonuclease VII large subunit C-terminal" evidence="7">
    <location>
        <begin position="123"/>
        <end position="345"/>
    </location>
</feature>
<comment type="catalytic activity">
    <reaction evidence="5 6">
        <text>Exonucleolytic cleavage in either 5'- to 3'- or 3'- to 5'-direction to yield nucleoside 5'-phosphates.</text>
        <dbReference type="EC" id="3.1.11.6"/>
    </reaction>
</comment>
<name>A0A7V4WWL6_CALAY</name>
<evidence type="ECO:0000256" key="6">
    <source>
        <dbReference type="RuleBase" id="RU004355"/>
    </source>
</evidence>
<dbReference type="AlphaFoldDB" id="A0A7V4WWL6"/>
<evidence type="ECO:0000259" key="7">
    <source>
        <dbReference type="Pfam" id="PF02601"/>
    </source>
</evidence>
<dbReference type="GO" id="GO:0005737">
    <property type="term" value="C:cytoplasm"/>
    <property type="evidence" value="ECO:0007669"/>
    <property type="project" value="UniProtKB-SubCell"/>
</dbReference>
<dbReference type="Gene3D" id="3.40.50.2300">
    <property type="match status" value="1"/>
</dbReference>
<dbReference type="GO" id="GO:0008855">
    <property type="term" value="F:exodeoxyribonuclease VII activity"/>
    <property type="evidence" value="ECO:0007669"/>
    <property type="project" value="UniProtKB-UniRule"/>
</dbReference>
<keyword evidence="1 5" id="KW-0963">Cytoplasm</keyword>
<gene>
    <name evidence="5 9" type="primary">xseA</name>
    <name evidence="9" type="ORF">ENK44_13510</name>
</gene>
<dbReference type="CDD" id="cd04489">
    <property type="entry name" value="ExoVII_LU_OBF"/>
    <property type="match status" value="1"/>
</dbReference>
<dbReference type="InterPro" id="IPR025824">
    <property type="entry name" value="OB-fold_nuc-bd_dom"/>
</dbReference>
<dbReference type="NCBIfam" id="TIGR00237">
    <property type="entry name" value="xseA"/>
    <property type="match status" value="1"/>
</dbReference>
<dbReference type="PANTHER" id="PTHR30008">
    <property type="entry name" value="EXODEOXYRIBONUCLEASE 7 LARGE SUBUNIT"/>
    <property type="match status" value="1"/>
</dbReference>
<evidence type="ECO:0000256" key="1">
    <source>
        <dbReference type="ARBA" id="ARBA00022490"/>
    </source>
</evidence>
<sequence>MASEKVYSVSEITRIIKLLIEENIPTIWLEGEISNFKAHYSGHYYFTLKDENAQISAVMWKSRTLSLTFDPEDGMQVQVLGNIRLYEKSGRYQIDIIRMMPGGVGQLQQKFEELKAKLLAEGLFDEKNKKALPQYPRRIGIVTSETGAAVRDMIQVLRRRAPQTEIILRPTKVQGEGAARDIAEAIREFNEYGQVDVLIVGRGGGSLEDLWAFNEEEVARAIHESHIPVISAVGHEIDFTIADFVADLRAPTPSAAAELVWPEAADVRALLLDYKSRLSRAIHQKIEYYYERLNSIRRSYGFRQPEDRIRQFSIQVDELHARMNRAFQNTVNARKEYIIQLNLRLANLNPKKVLERGYSITYRNGKIIRLAAQAQTGDQIKTEVFKGSILSEVKNVQSEE</sequence>
<dbReference type="Pfam" id="PF13742">
    <property type="entry name" value="tRNA_anti_2"/>
    <property type="match status" value="1"/>
</dbReference>
<dbReference type="GO" id="GO:0009318">
    <property type="term" value="C:exodeoxyribonuclease VII complex"/>
    <property type="evidence" value="ECO:0007669"/>
    <property type="project" value="UniProtKB-UniRule"/>
</dbReference>
<evidence type="ECO:0000259" key="8">
    <source>
        <dbReference type="Pfam" id="PF13742"/>
    </source>
</evidence>
<evidence type="ECO:0000256" key="4">
    <source>
        <dbReference type="ARBA" id="ARBA00022839"/>
    </source>
</evidence>
<dbReference type="EC" id="3.1.11.6" evidence="5"/>
<protein>
    <recommendedName>
        <fullName evidence="5">Exodeoxyribonuclease 7 large subunit</fullName>
        <ecNumber evidence="5">3.1.11.6</ecNumber>
    </recommendedName>
    <alternativeName>
        <fullName evidence="5">Exodeoxyribonuclease VII large subunit</fullName>
        <shortName evidence="5">Exonuclease VII large subunit</shortName>
    </alternativeName>
</protein>
<comment type="function">
    <text evidence="5">Bidirectionally degrades single-stranded DNA into large acid-insoluble oligonucleotides, which are then degraded further into small acid-soluble oligonucleotides.</text>
</comment>
<keyword evidence="4 5" id="KW-0269">Exonuclease</keyword>
<dbReference type="InterPro" id="IPR020579">
    <property type="entry name" value="Exonuc_VII_lsu_C"/>
</dbReference>
<evidence type="ECO:0000256" key="2">
    <source>
        <dbReference type="ARBA" id="ARBA00022722"/>
    </source>
</evidence>
<reference evidence="9" key="1">
    <citation type="journal article" date="2020" name="mSystems">
        <title>Genome- and Community-Level Interaction Insights into Carbon Utilization and Element Cycling Functions of Hydrothermarchaeota in Hydrothermal Sediment.</title>
        <authorList>
            <person name="Zhou Z."/>
            <person name="Liu Y."/>
            <person name="Xu W."/>
            <person name="Pan J."/>
            <person name="Luo Z.H."/>
            <person name="Li M."/>
        </authorList>
    </citation>
    <scope>NUCLEOTIDE SEQUENCE [LARGE SCALE GENOMIC DNA]</scope>
    <source>
        <strain evidence="9">HyVt-577</strain>
    </source>
</reference>
<dbReference type="GO" id="GO:0003676">
    <property type="term" value="F:nucleic acid binding"/>
    <property type="evidence" value="ECO:0007669"/>
    <property type="project" value="InterPro"/>
</dbReference>
<dbReference type="PANTHER" id="PTHR30008:SF0">
    <property type="entry name" value="EXODEOXYRIBONUCLEASE 7 LARGE SUBUNIT"/>
    <property type="match status" value="1"/>
</dbReference>